<dbReference type="NCBIfam" id="TIGR03127">
    <property type="entry name" value="RuMP_HxlB"/>
    <property type="match status" value="1"/>
</dbReference>
<name>A0ABS3N6Z9_9BACI</name>
<accession>A0ABS3N6Z9</accession>
<dbReference type="Proteomes" id="UP000663981">
    <property type="component" value="Unassembled WGS sequence"/>
</dbReference>
<dbReference type="EMBL" id="JAGDEL010000016">
    <property type="protein sequence ID" value="MBO1513683.1"/>
    <property type="molecule type" value="Genomic_DNA"/>
</dbReference>
<dbReference type="SUPFAM" id="SSF53697">
    <property type="entry name" value="SIS domain"/>
    <property type="match status" value="1"/>
</dbReference>
<dbReference type="PANTHER" id="PTHR43443:SF1">
    <property type="entry name" value="3-HEXULOSE-6-PHOSPHATE ISOMERASE"/>
    <property type="match status" value="1"/>
</dbReference>
<comment type="similarity">
    <text evidence="1">Belongs to the SIS family. PHI subfamily.</text>
</comment>
<gene>
    <name evidence="3" type="primary">hxlB</name>
    <name evidence="3" type="ORF">I7822_18845</name>
</gene>
<organism evidence="3 4">
    <name type="scientific">Metabacillus bambusae</name>
    <dbReference type="NCBI Taxonomy" id="2795218"/>
    <lineage>
        <taxon>Bacteria</taxon>
        <taxon>Bacillati</taxon>
        <taxon>Bacillota</taxon>
        <taxon>Bacilli</taxon>
        <taxon>Bacillales</taxon>
        <taxon>Bacillaceae</taxon>
        <taxon>Metabacillus</taxon>
    </lineage>
</organism>
<dbReference type="InterPro" id="IPR046348">
    <property type="entry name" value="SIS_dom_sf"/>
</dbReference>
<protein>
    <submittedName>
        <fullName evidence="3">6-phospho-3-hexuloisomerase</fullName>
    </submittedName>
</protein>
<reference evidence="3 4" key="1">
    <citation type="submission" date="2021-03" db="EMBL/GenBank/DDBJ databases">
        <title>Whole genome sequence of Metabacillus bambusae BG109.</title>
        <authorList>
            <person name="Jeong J.W."/>
        </authorList>
    </citation>
    <scope>NUCLEOTIDE SEQUENCE [LARGE SCALE GENOMIC DNA]</scope>
    <source>
        <strain evidence="3 4">BG109</strain>
    </source>
</reference>
<feature type="domain" description="SIS" evidence="2">
    <location>
        <begin position="26"/>
        <end position="161"/>
    </location>
</feature>
<keyword evidence="4" id="KW-1185">Reference proteome</keyword>
<proteinExistence type="inferred from homology"/>
<dbReference type="CDD" id="cd05005">
    <property type="entry name" value="SIS_PHI"/>
    <property type="match status" value="1"/>
</dbReference>
<evidence type="ECO:0000313" key="3">
    <source>
        <dbReference type="EMBL" id="MBO1513683.1"/>
    </source>
</evidence>
<dbReference type="RefSeq" id="WP_207980634.1">
    <property type="nucleotide sequence ID" value="NZ_JAGDEL010000016.1"/>
</dbReference>
<dbReference type="PROSITE" id="PS51464">
    <property type="entry name" value="SIS"/>
    <property type="match status" value="1"/>
</dbReference>
<sequence length="182" mass="19651">MKTSDKILSEIEGVLSQIKEENLLGIATKLVDSKRIFVIGEGRSGFMGKSFAMRLMHLNANVFSVGETITPSIAEGDVLIAVSGSGTTKSVVWTAEKAKELNCHVIAVTTNPESPLAVASSDVLHIPAATKYRADGETQSVQPLGSLFDQSVHIVFDSICLIYSNLKEYGHNEAFSRHSNLE</sequence>
<evidence type="ECO:0000256" key="1">
    <source>
        <dbReference type="ARBA" id="ARBA00009235"/>
    </source>
</evidence>
<dbReference type="PANTHER" id="PTHR43443">
    <property type="entry name" value="3-HEXULOSE-6-PHOSPHATE ISOMERASE"/>
    <property type="match status" value="1"/>
</dbReference>
<dbReference type="InterPro" id="IPR001347">
    <property type="entry name" value="SIS_dom"/>
</dbReference>
<evidence type="ECO:0000259" key="2">
    <source>
        <dbReference type="PROSITE" id="PS51464"/>
    </source>
</evidence>
<evidence type="ECO:0000313" key="4">
    <source>
        <dbReference type="Proteomes" id="UP000663981"/>
    </source>
</evidence>
<dbReference type="InterPro" id="IPR017552">
    <property type="entry name" value="PHI/rmpB"/>
</dbReference>
<dbReference type="Gene3D" id="3.40.50.10490">
    <property type="entry name" value="Glucose-6-phosphate isomerase like protein, domain 1"/>
    <property type="match status" value="1"/>
</dbReference>
<dbReference type="Pfam" id="PF01380">
    <property type="entry name" value="SIS"/>
    <property type="match status" value="1"/>
</dbReference>
<comment type="caution">
    <text evidence="3">The sequence shown here is derived from an EMBL/GenBank/DDBJ whole genome shotgun (WGS) entry which is preliminary data.</text>
</comment>